<organism evidence="2 3">
    <name type="scientific">Rhodococcus jostii</name>
    <dbReference type="NCBI Taxonomy" id="132919"/>
    <lineage>
        <taxon>Bacteria</taxon>
        <taxon>Bacillati</taxon>
        <taxon>Actinomycetota</taxon>
        <taxon>Actinomycetes</taxon>
        <taxon>Mycobacteriales</taxon>
        <taxon>Nocardiaceae</taxon>
        <taxon>Rhodococcus</taxon>
    </lineage>
</organism>
<feature type="region of interest" description="Disordered" evidence="1">
    <location>
        <begin position="183"/>
        <end position="217"/>
    </location>
</feature>
<dbReference type="EMBL" id="FNTL01000005">
    <property type="protein sequence ID" value="SEE87835.1"/>
    <property type="molecule type" value="Genomic_DNA"/>
</dbReference>
<dbReference type="AlphaFoldDB" id="A0A1H5MEV3"/>
<evidence type="ECO:0000313" key="3">
    <source>
        <dbReference type="Proteomes" id="UP000183407"/>
    </source>
</evidence>
<accession>A0A1H5MEV3</accession>
<dbReference type="Gene3D" id="3.40.430.10">
    <property type="entry name" value="Dihydrofolate Reductase, subunit A"/>
    <property type="match status" value="1"/>
</dbReference>
<evidence type="ECO:0000313" key="2">
    <source>
        <dbReference type="EMBL" id="SEE87835.1"/>
    </source>
</evidence>
<dbReference type="Proteomes" id="UP000183407">
    <property type="component" value="Unassembled WGS sequence"/>
</dbReference>
<reference evidence="3" key="1">
    <citation type="submission" date="2016-10" db="EMBL/GenBank/DDBJ databases">
        <authorList>
            <person name="Varghese N."/>
        </authorList>
    </citation>
    <scope>NUCLEOTIDE SEQUENCE [LARGE SCALE GENOMIC DNA]</scope>
    <source>
        <strain evidence="3">DSM 44719</strain>
    </source>
</reference>
<gene>
    <name evidence="2" type="ORF">SAMN04490220_8919</name>
</gene>
<protein>
    <submittedName>
        <fullName evidence="2">Dihydrofolate reductase</fullName>
    </submittedName>
</protein>
<sequence length="233" mass="24715">MLIYSMSVSADGFIADREGAFEWTVFGEEQFRIHVAQTRELGGCVCGRRLTRPCCRGRRIRRCATTSSGPRSPMSGALCRRSSSARTLDSVQGNARLAEASVAEEAAAALDATDKDVSIGGAGLAAAAIELGLVDKLRMFRNPVVIGGGTPFLPPVTEDVRLDLDRDQDVGLALDLRALPAHPGKVGLTPPSETSAPRRTFDAPTTCAPSKSPGKAVVLRSRPPGVVNEWMQA</sequence>
<name>A0A1H5MEV3_RHOJO</name>
<dbReference type="SUPFAM" id="SSF53597">
    <property type="entry name" value="Dihydrofolate reductase-like"/>
    <property type="match status" value="1"/>
</dbReference>
<evidence type="ECO:0000256" key="1">
    <source>
        <dbReference type="SAM" id="MobiDB-lite"/>
    </source>
</evidence>
<dbReference type="InterPro" id="IPR024072">
    <property type="entry name" value="DHFR-like_dom_sf"/>
</dbReference>
<proteinExistence type="predicted"/>